<dbReference type="EMBL" id="JAPESX010001902">
    <property type="protein sequence ID" value="KAJ8110605.1"/>
    <property type="molecule type" value="Genomic_DNA"/>
</dbReference>
<sequence>MLCERKSRGALIYDVRVTGKLLGYLTGRDALGNQRVACDVFPGADETGGFEVWSGTSSGMVRVWERVGSQEGPHAPAWEWAAHRSTVGSTCLHPSGTVVATCAGSWEFPDEDDHLPRDGLLSDGNQGHGSDSEEDSDDSESSSGTDGSSDRVPWMQRRNKESSLKIWSVTGPPSGASASS</sequence>
<proteinExistence type="predicted"/>
<comment type="caution">
    <text evidence="1">The sequence shown here is derived from an EMBL/GenBank/DDBJ whole genome shotgun (WGS) entry which is preliminary data.</text>
</comment>
<accession>A0ACC2I5M1</accession>
<reference evidence="1" key="1">
    <citation type="submission" date="2022-11" db="EMBL/GenBank/DDBJ databases">
        <title>Genome Sequence of Nemania bipapillata.</title>
        <authorList>
            <person name="Buettner E."/>
        </authorList>
    </citation>
    <scope>NUCLEOTIDE SEQUENCE</scope>
    <source>
        <strain evidence="1">CP14</strain>
    </source>
</reference>
<keyword evidence="2" id="KW-1185">Reference proteome</keyword>
<name>A0ACC2I5M1_9PEZI</name>
<protein>
    <submittedName>
        <fullName evidence="1">Uncharacterized protein</fullName>
    </submittedName>
</protein>
<organism evidence="1 2">
    <name type="scientific">Nemania bipapillata</name>
    <dbReference type="NCBI Taxonomy" id="110536"/>
    <lineage>
        <taxon>Eukaryota</taxon>
        <taxon>Fungi</taxon>
        <taxon>Dikarya</taxon>
        <taxon>Ascomycota</taxon>
        <taxon>Pezizomycotina</taxon>
        <taxon>Sordariomycetes</taxon>
        <taxon>Xylariomycetidae</taxon>
        <taxon>Xylariales</taxon>
        <taxon>Xylariaceae</taxon>
        <taxon>Nemania</taxon>
    </lineage>
</organism>
<evidence type="ECO:0000313" key="1">
    <source>
        <dbReference type="EMBL" id="KAJ8110605.1"/>
    </source>
</evidence>
<dbReference type="Proteomes" id="UP001153334">
    <property type="component" value="Unassembled WGS sequence"/>
</dbReference>
<gene>
    <name evidence="1" type="ORF">ONZ43_g5830</name>
</gene>
<evidence type="ECO:0000313" key="2">
    <source>
        <dbReference type="Proteomes" id="UP001153334"/>
    </source>
</evidence>